<gene>
    <name evidence="1" type="ORF">Nkreftii_003139</name>
</gene>
<name>A0A7S8FGE8_9BACT</name>
<accession>A0A7S8FGE8</accession>
<evidence type="ECO:0000313" key="2">
    <source>
        <dbReference type="Proteomes" id="UP000593737"/>
    </source>
</evidence>
<sequence length="49" mass="5807">MNTEKKLMRNDEGDRGRFGWRLGDHLSEYMQDIDIKMSSGYALMHENDD</sequence>
<protein>
    <submittedName>
        <fullName evidence="1">Uncharacterized protein</fullName>
    </submittedName>
</protein>
<dbReference type="KEGG" id="nkf:Nkreftii_003139"/>
<dbReference type="Proteomes" id="UP000593737">
    <property type="component" value="Chromosome"/>
</dbReference>
<dbReference type="EMBL" id="CP047423">
    <property type="protein sequence ID" value="QPD05365.1"/>
    <property type="molecule type" value="Genomic_DNA"/>
</dbReference>
<proteinExistence type="predicted"/>
<organism evidence="1 2">
    <name type="scientific">Candidatus Nitrospira kreftii</name>
    <dbReference type="NCBI Taxonomy" id="2652173"/>
    <lineage>
        <taxon>Bacteria</taxon>
        <taxon>Pseudomonadati</taxon>
        <taxon>Nitrospirota</taxon>
        <taxon>Nitrospiria</taxon>
        <taxon>Nitrospirales</taxon>
        <taxon>Nitrospiraceae</taxon>
        <taxon>Nitrospira</taxon>
    </lineage>
</organism>
<reference evidence="1 2" key="1">
    <citation type="journal article" date="2020" name="ISME J.">
        <title>Enrichment and physiological characterization of a novel comammox Nitrospira indicates ammonium inhibition of complete nitrification.</title>
        <authorList>
            <person name="Sakoula D."/>
            <person name="Koch H."/>
            <person name="Frank J."/>
            <person name="Jetten M.S.M."/>
            <person name="van Kessel M.A.H.J."/>
            <person name="Lucker S."/>
        </authorList>
    </citation>
    <scope>NUCLEOTIDE SEQUENCE [LARGE SCALE GENOMIC DNA]</scope>
    <source>
        <strain evidence="1">Comreactor17</strain>
    </source>
</reference>
<evidence type="ECO:0000313" key="1">
    <source>
        <dbReference type="EMBL" id="QPD05365.1"/>
    </source>
</evidence>
<dbReference type="AlphaFoldDB" id="A0A7S8FGE8"/>